<accession>A0ABY1UZE6</accession>
<protein>
    <recommendedName>
        <fullName evidence="3">Transposase</fullName>
    </recommendedName>
</protein>
<evidence type="ECO:0000313" key="1">
    <source>
        <dbReference type="EMBL" id="SOZ34678.1"/>
    </source>
</evidence>
<gene>
    <name evidence="1" type="ORF">CBM2605_A110082</name>
</gene>
<evidence type="ECO:0008006" key="3">
    <source>
        <dbReference type="Google" id="ProtNLM"/>
    </source>
</evidence>
<name>A0ABY1UZE6_9BURK</name>
<dbReference type="Proteomes" id="UP000256710">
    <property type="component" value="Unassembled WGS sequence"/>
</dbReference>
<proteinExistence type="predicted"/>
<comment type="caution">
    <text evidence="1">The sequence shown here is derived from an EMBL/GenBank/DDBJ whole genome shotgun (WGS) entry which is preliminary data.</text>
</comment>
<reference evidence="1 2" key="1">
    <citation type="submission" date="2018-01" db="EMBL/GenBank/DDBJ databases">
        <authorList>
            <person name="Clerissi C."/>
        </authorList>
    </citation>
    <scope>NUCLEOTIDE SEQUENCE [LARGE SCALE GENOMIC DNA]</scope>
    <source>
        <strain evidence="1">Cupriavidus taiwanensis STM 6082</strain>
    </source>
</reference>
<organism evidence="1 2">
    <name type="scientific">Cupriavidus neocaledonicus</name>
    <dbReference type="NCBI Taxonomy" id="1040979"/>
    <lineage>
        <taxon>Bacteria</taxon>
        <taxon>Pseudomonadati</taxon>
        <taxon>Pseudomonadota</taxon>
        <taxon>Betaproteobacteria</taxon>
        <taxon>Burkholderiales</taxon>
        <taxon>Burkholderiaceae</taxon>
        <taxon>Cupriavidus</taxon>
    </lineage>
</organism>
<evidence type="ECO:0000313" key="2">
    <source>
        <dbReference type="Proteomes" id="UP000256710"/>
    </source>
</evidence>
<dbReference type="EMBL" id="OFTC01000003">
    <property type="protein sequence ID" value="SOZ34678.1"/>
    <property type="molecule type" value="Genomic_DNA"/>
</dbReference>
<sequence>MSRDSNSRMNVFCSAGRAGWCRCLPRVAALTGGLTLDPIRRFPAPHNALRRLGETSIHRIARSFNFNFRTFWGPCATRMPPLIALHGAGA</sequence>
<keyword evidence="2" id="KW-1185">Reference proteome</keyword>